<dbReference type="EMBL" id="CM056744">
    <property type="protein sequence ID" value="KAJ8664229.1"/>
    <property type="molecule type" value="Genomic_DNA"/>
</dbReference>
<comment type="caution">
    <text evidence="1">The sequence shown here is derived from an EMBL/GenBank/DDBJ whole genome shotgun (WGS) entry which is preliminary data.</text>
</comment>
<keyword evidence="2" id="KW-1185">Reference proteome</keyword>
<reference evidence="1" key="1">
    <citation type="submission" date="2023-04" db="EMBL/GenBank/DDBJ databases">
        <title>A chromosome-level genome assembly of the parasitoid wasp Eretmocerus hayati.</title>
        <authorList>
            <person name="Zhong Y."/>
            <person name="Liu S."/>
            <person name="Liu Y."/>
        </authorList>
    </citation>
    <scope>NUCLEOTIDE SEQUENCE</scope>
    <source>
        <strain evidence="1">ZJU_SS_LIU_2023</strain>
    </source>
</reference>
<dbReference type="Proteomes" id="UP001239111">
    <property type="component" value="Chromosome 4"/>
</dbReference>
<evidence type="ECO:0000313" key="2">
    <source>
        <dbReference type="Proteomes" id="UP001239111"/>
    </source>
</evidence>
<gene>
    <name evidence="1" type="ORF">QAD02_005891</name>
</gene>
<protein>
    <submittedName>
        <fullName evidence="1">Uncharacterized protein</fullName>
    </submittedName>
</protein>
<name>A0ACC2MZU4_9HYME</name>
<evidence type="ECO:0000313" key="1">
    <source>
        <dbReference type="EMBL" id="KAJ8664229.1"/>
    </source>
</evidence>
<proteinExistence type="predicted"/>
<accession>A0ACC2MZU4</accession>
<sequence>MPVSAFPPSSSIPSISSNPVQLSPTRPEFILQNQTQQVSFHPDIAPPEEDTETSWISQELYRDSPVTVGQAVLGLLEFFLSNSLSKKALGGALKLYDMVLPKPNNMPKTKYFLDKLLETLIPNENEVIKKYRVCEECSYFIGEWDSTESIRECCNCTGSKLKGLFVEYDLARLLKDALETRDLAKLVESYGAETEGAGLIDIVGSSGYKRIKKFIPGVYDLFMMWNVDEAPVSNSSNGQICTVQVQVVNIAPQHRRNYQFVSGVYYSSEKKAIMNTFLTPFVEKMKQLYDLGIDWIEKDKREIHHSEVVAPIASMDSVARAPCQNVQGHQGEYGCSTCEHPGQSCETGNKGGHNRVYPILGHDVPLRTGERMQAQAEEAVNGNYSHVRGVKGPSILALIPFLCLALSFVPDYMHAILLGVVRMLLSLFFDSSNHRMPWYIKPKHQREIDALLASIKPPDFIPRPPRKLKHRKYWKASELRSFLLFYGPIVLKGRLKEEYYNHFLLLSHATRLMLQSEIPNEDLDFAGAMYYFFVADIPKLYGLNRSSFNAHLLTHIVMFVRLWGPMWAWSAFSFEDGNRYFLKIIHGPNKVEREMLNTMKIVNAYWILRHKLSMNSSPARIESMRLGRVKLLDSDNSRLCLSLISDRSVRELAFRDKIYVFYRCRVRNEIYTSQLYKRQVKRNNFYIFWNDGKKYGIVKYYIQLNGVLFAIVQELIRDINANRVILNYGFTLDLSMYIIPSKKTYIMHALNVSEIEGKMICVNNYLCMSPNFVEKKL</sequence>
<organism evidence="1 2">
    <name type="scientific">Eretmocerus hayati</name>
    <dbReference type="NCBI Taxonomy" id="131215"/>
    <lineage>
        <taxon>Eukaryota</taxon>
        <taxon>Metazoa</taxon>
        <taxon>Ecdysozoa</taxon>
        <taxon>Arthropoda</taxon>
        <taxon>Hexapoda</taxon>
        <taxon>Insecta</taxon>
        <taxon>Pterygota</taxon>
        <taxon>Neoptera</taxon>
        <taxon>Endopterygota</taxon>
        <taxon>Hymenoptera</taxon>
        <taxon>Apocrita</taxon>
        <taxon>Proctotrupomorpha</taxon>
        <taxon>Chalcidoidea</taxon>
        <taxon>Aphelinidae</taxon>
        <taxon>Aphelininae</taxon>
        <taxon>Eretmocerus</taxon>
    </lineage>
</organism>